<reference evidence="1" key="1">
    <citation type="journal article" date="2020" name="bioRxiv">
        <title>Hybrid origin of Populus tomentosa Carr. identified through genome sequencing and phylogenomic analysis.</title>
        <authorList>
            <person name="An X."/>
            <person name="Gao K."/>
            <person name="Chen Z."/>
            <person name="Li J."/>
            <person name="Yang X."/>
            <person name="Yang X."/>
            <person name="Zhou J."/>
            <person name="Guo T."/>
            <person name="Zhao T."/>
            <person name="Huang S."/>
            <person name="Miao D."/>
            <person name="Khan W.U."/>
            <person name="Rao P."/>
            <person name="Ye M."/>
            <person name="Lei B."/>
            <person name="Liao W."/>
            <person name="Wang J."/>
            <person name="Ji L."/>
            <person name="Li Y."/>
            <person name="Guo B."/>
            <person name="Mustafa N.S."/>
            <person name="Li S."/>
            <person name="Yun Q."/>
            <person name="Keller S.R."/>
            <person name="Mao J."/>
            <person name="Zhang R."/>
            <person name="Strauss S.H."/>
        </authorList>
    </citation>
    <scope>NUCLEOTIDE SEQUENCE</scope>
    <source>
        <strain evidence="1">GM15</strain>
        <tissue evidence="1">Leaf</tissue>
    </source>
</reference>
<protein>
    <submittedName>
        <fullName evidence="1">Uncharacterized protein</fullName>
    </submittedName>
</protein>
<proteinExistence type="predicted"/>
<keyword evidence="2" id="KW-1185">Reference proteome</keyword>
<dbReference type="EMBL" id="JAAWWB010001008">
    <property type="protein sequence ID" value="KAG6736348.1"/>
    <property type="molecule type" value="Genomic_DNA"/>
</dbReference>
<evidence type="ECO:0000313" key="2">
    <source>
        <dbReference type="Proteomes" id="UP000886885"/>
    </source>
</evidence>
<organism evidence="1 2">
    <name type="scientific">Populus tomentosa</name>
    <name type="common">Chinese white poplar</name>
    <dbReference type="NCBI Taxonomy" id="118781"/>
    <lineage>
        <taxon>Eukaryota</taxon>
        <taxon>Viridiplantae</taxon>
        <taxon>Streptophyta</taxon>
        <taxon>Embryophyta</taxon>
        <taxon>Tracheophyta</taxon>
        <taxon>Spermatophyta</taxon>
        <taxon>Magnoliopsida</taxon>
        <taxon>eudicotyledons</taxon>
        <taxon>Gunneridae</taxon>
        <taxon>Pentapetalae</taxon>
        <taxon>rosids</taxon>
        <taxon>fabids</taxon>
        <taxon>Malpighiales</taxon>
        <taxon>Salicaceae</taxon>
        <taxon>Saliceae</taxon>
        <taxon>Populus</taxon>
    </lineage>
</organism>
<comment type="caution">
    <text evidence="1">The sequence shown here is derived from an EMBL/GenBank/DDBJ whole genome shotgun (WGS) entry which is preliminary data.</text>
</comment>
<evidence type="ECO:0000313" key="1">
    <source>
        <dbReference type="EMBL" id="KAG6736348.1"/>
    </source>
</evidence>
<dbReference type="Proteomes" id="UP000886885">
    <property type="component" value="Unassembled WGS sequence"/>
</dbReference>
<sequence length="77" mass="8514">MTVIIPAVTVTCVFFVSNASMLAPANMVLVFFFLTHLVVVDVAATTCRLITMGNVVAYRVLPDFFLSLVFDMFHVLL</sequence>
<gene>
    <name evidence="1" type="ORF">POTOM_060906</name>
</gene>
<name>A0A8X7XMW2_POPTO</name>
<accession>A0A8X7XMW2</accession>
<dbReference type="AlphaFoldDB" id="A0A8X7XMW2"/>